<dbReference type="RefSeq" id="WP_220168132.1">
    <property type="nucleotide sequence ID" value="NZ_JAIBOA010000013.1"/>
</dbReference>
<feature type="domain" description="SnoaL-like" evidence="1">
    <location>
        <begin position="12"/>
        <end position="111"/>
    </location>
</feature>
<organism evidence="2 3">
    <name type="scientific">Actinomadura parmotrematis</name>
    <dbReference type="NCBI Taxonomy" id="2864039"/>
    <lineage>
        <taxon>Bacteria</taxon>
        <taxon>Bacillati</taxon>
        <taxon>Actinomycetota</taxon>
        <taxon>Actinomycetes</taxon>
        <taxon>Streptosporangiales</taxon>
        <taxon>Thermomonosporaceae</taxon>
        <taxon>Actinomadura</taxon>
    </lineage>
</organism>
<evidence type="ECO:0000313" key="3">
    <source>
        <dbReference type="Proteomes" id="UP000774570"/>
    </source>
</evidence>
<name>A0ABS7FWV3_9ACTN</name>
<evidence type="ECO:0000313" key="2">
    <source>
        <dbReference type="EMBL" id="MBW8484904.1"/>
    </source>
</evidence>
<dbReference type="SUPFAM" id="SSF54427">
    <property type="entry name" value="NTF2-like"/>
    <property type="match status" value="1"/>
</dbReference>
<sequence length="122" mass="12909">MLSQEDMKRALQAYIDGFAAGDAAAVSDLFAADAVIEDPVGTPPVHGRPAIDEFYANAIAAGSKLTLDGPIRGSHGNQAAMAFTVEVPAMNMRIRAIDVMTFGEDGKVVEMRALWGPDDIES</sequence>
<keyword evidence="3" id="KW-1185">Reference proteome</keyword>
<evidence type="ECO:0000259" key="1">
    <source>
        <dbReference type="Pfam" id="PF12680"/>
    </source>
</evidence>
<protein>
    <submittedName>
        <fullName evidence="2">Nuclear transport factor 2 family protein</fullName>
    </submittedName>
</protein>
<reference evidence="2 3" key="1">
    <citation type="submission" date="2021-07" db="EMBL/GenBank/DDBJ databases">
        <title>Actinomadura sp. PM05-2 isolated from lichen.</title>
        <authorList>
            <person name="Somphong A."/>
            <person name="Phongsopitanun W."/>
            <person name="Tanasupawat S."/>
            <person name="Peongsungnone V."/>
        </authorList>
    </citation>
    <scope>NUCLEOTIDE SEQUENCE [LARGE SCALE GENOMIC DNA]</scope>
    <source>
        <strain evidence="2 3">PM05-2</strain>
    </source>
</reference>
<dbReference type="Gene3D" id="3.10.450.50">
    <property type="match status" value="1"/>
</dbReference>
<comment type="caution">
    <text evidence="2">The sequence shown here is derived from an EMBL/GenBank/DDBJ whole genome shotgun (WGS) entry which is preliminary data.</text>
</comment>
<gene>
    <name evidence="2" type="ORF">K1Y72_21150</name>
</gene>
<dbReference type="InterPro" id="IPR037401">
    <property type="entry name" value="SnoaL-like"/>
</dbReference>
<dbReference type="Proteomes" id="UP000774570">
    <property type="component" value="Unassembled WGS sequence"/>
</dbReference>
<dbReference type="InterPro" id="IPR032710">
    <property type="entry name" value="NTF2-like_dom_sf"/>
</dbReference>
<dbReference type="Pfam" id="PF12680">
    <property type="entry name" value="SnoaL_2"/>
    <property type="match status" value="1"/>
</dbReference>
<accession>A0ABS7FWV3</accession>
<dbReference type="EMBL" id="JAIBOA010000013">
    <property type="protein sequence ID" value="MBW8484904.1"/>
    <property type="molecule type" value="Genomic_DNA"/>
</dbReference>
<proteinExistence type="predicted"/>